<dbReference type="EMBL" id="JAQQWP010000007">
    <property type="protein sequence ID" value="KAK8109512.1"/>
    <property type="molecule type" value="Genomic_DNA"/>
</dbReference>
<comment type="caution">
    <text evidence="3">The sequence shown here is derived from an EMBL/GenBank/DDBJ whole genome shotgun (WGS) entry which is preliminary data.</text>
</comment>
<reference evidence="3 4" key="1">
    <citation type="submission" date="2023-01" db="EMBL/GenBank/DDBJ databases">
        <title>Analysis of 21 Apiospora genomes using comparative genomics revels a genus with tremendous synthesis potential of carbohydrate active enzymes and secondary metabolites.</title>
        <authorList>
            <person name="Sorensen T."/>
        </authorList>
    </citation>
    <scope>NUCLEOTIDE SEQUENCE [LARGE SCALE GENOMIC DNA]</scope>
    <source>
        <strain evidence="3 4">CBS 117206</strain>
    </source>
</reference>
<dbReference type="Gene3D" id="1.20.1280.50">
    <property type="match status" value="1"/>
</dbReference>
<dbReference type="Pfam" id="PF08755">
    <property type="entry name" value="YccV-like"/>
    <property type="match status" value="1"/>
</dbReference>
<dbReference type="Proteomes" id="UP001392437">
    <property type="component" value="Unassembled WGS sequence"/>
</dbReference>
<protein>
    <submittedName>
        <fullName evidence="3">YccV-like-domain-containing protein</fullName>
    </submittedName>
</protein>
<dbReference type="InterPro" id="IPR036047">
    <property type="entry name" value="F-box-like_dom_sf"/>
</dbReference>
<dbReference type="InterPro" id="IPR001810">
    <property type="entry name" value="F-box_dom"/>
</dbReference>
<proteinExistence type="predicted"/>
<keyword evidence="4" id="KW-1185">Reference proteome</keyword>
<accession>A0AAW0QLV2</accession>
<evidence type="ECO:0000313" key="4">
    <source>
        <dbReference type="Proteomes" id="UP001392437"/>
    </source>
</evidence>
<dbReference type="PANTHER" id="PTHR31350">
    <property type="entry name" value="SI:DKEY-261L7.2"/>
    <property type="match status" value="1"/>
</dbReference>
<feature type="compositionally biased region" description="Basic and acidic residues" evidence="1">
    <location>
        <begin position="316"/>
        <end position="325"/>
    </location>
</feature>
<dbReference type="AlphaFoldDB" id="A0AAW0QLV2"/>
<feature type="region of interest" description="Disordered" evidence="1">
    <location>
        <begin position="304"/>
        <end position="325"/>
    </location>
</feature>
<dbReference type="Gene3D" id="2.30.30.390">
    <property type="entry name" value="Hemimethylated DNA-binding domain"/>
    <property type="match status" value="1"/>
</dbReference>
<dbReference type="GO" id="GO:0003677">
    <property type="term" value="F:DNA binding"/>
    <property type="evidence" value="ECO:0007669"/>
    <property type="project" value="InterPro"/>
</dbReference>
<feature type="domain" description="F-box" evidence="2">
    <location>
        <begin position="1"/>
        <end position="47"/>
    </location>
</feature>
<dbReference type="InterPro" id="IPR036623">
    <property type="entry name" value="Hemimethylated_DNA-bd_sf"/>
</dbReference>
<sequence length="619" mass="71194">MEHLDRLPNEILLSIASHLPPAETLAFSQTKKRHNSVVGDSLRWRRRCLETWRYWHESHEVSTLIKDSPLAVSWRKIFESRQVTDRMTEKVFETLLKKQQCRIRNMEDVAALGYDVKDWLLRQRNETPDDAHDVLARRYHADAILGLMHRTDAIDIWTRLAKNDLPVTLEDALGAYDLFVLAGRYGDLKDIHAKLDQLAEEVRQYTLTATDPPWTDLGTKARALRIVEYLRVMQLVGNQDLSRYHDTRNNFLSMALFEEPHTSLPLQSVAIFCSIARRLDISAQPSNYPGHVYAVVEEPWTRDAEDTSGLPGLEDFAPRRGENGRSHQRMYVDPFHSEEEIPVAPLIQGLASMGVPPQQIPGVMGPTSVAEIARRTGRNLRYSAQRAWKDVNAPPPHVSYETASYADNWTQVLLGDAQLTRRNRDVALEASRHLVGALLNQAQQHFPQDIGLIERLCASLFPRRSNDEDGNAQQPLPHHLDPRDELAELRQADDQPRRPKRRPGSDSGVAIQYRVGQFFMHKNYNYRGFIIGWDQTCAMPEAWIQQMHVNELENGRHQPFYHIIDSDRDSRYVAQENIRLLGIEAPSDSLMSLAGRYFKRWDSEAHIFVSNLEEEYPED</sequence>
<dbReference type="SMART" id="SM00992">
    <property type="entry name" value="YccV-like"/>
    <property type="match status" value="1"/>
</dbReference>
<dbReference type="SUPFAM" id="SSF141255">
    <property type="entry name" value="YccV-like"/>
    <property type="match status" value="1"/>
</dbReference>
<evidence type="ECO:0000256" key="1">
    <source>
        <dbReference type="SAM" id="MobiDB-lite"/>
    </source>
</evidence>
<evidence type="ECO:0000259" key="2">
    <source>
        <dbReference type="PROSITE" id="PS50181"/>
    </source>
</evidence>
<dbReference type="PROSITE" id="PS50181">
    <property type="entry name" value="FBOX"/>
    <property type="match status" value="1"/>
</dbReference>
<gene>
    <name evidence="3" type="ORF">PG999_007649</name>
</gene>
<dbReference type="Pfam" id="PF13369">
    <property type="entry name" value="Transglut_core2"/>
    <property type="match status" value="1"/>
</dbReference>
<dbReference type="Pfam" id="PF12937">
    <property type="entry name" value="F-box-like"/>
    <property type="match status" value="1"/>
</dbReference>
<dbReference type="SUPFAM" id="SSF81383">
    <property type="entry name" value="F-box domain"/>
    <property type="match status" value="1"/>
</dbReference>
<evidence type="ECO:0000313" key="3">
    <source>
        <dbReference type="EMBL" id="KAK8109512.1"/>
    </source>
</evidence>
<dbReference type="PANTHER" id="PTHR31350:SF27">
    <property type="entry name" value="HEMIMETHYLATED DNA-BINDING DOMAIN-CONTAINING PROTEIN"/>
    <property type="match status" value="1"/>
</dbReference>
<organism evidence="3 4">
    <name type="scientific">Apiospora kogelbergensis</name>
    <dbReference type="NCBI Taxonomy" id="1337665"/>
    <lineage>
        <taxon>Eukaryota</taxon>
        <taxon>Fungi</taxon>
        <taxon>Dikarya</taxon>
        <taxon>Ascomycota</taxon>
        <taxon>Pezizomycotina</taxon>
        <taxon>Sordariomycetes</taxon>
        <taxon>Xylariomycetidae</taxon>
        <taxon>Amphisphaeriales</taxon>
        <taxon>Apiosporaceae</taxon>
        <taxon>Apiospora</taxon>
    </lineage>
</organism>
<dbReference type="NCBIfam" id="TIGR02097">
    <property type="entry name" value="yccV"/>
    <property type="match status" value="1"/>
</dbReference>
<dbReference type="InterPro" id="IPR032698">
    <property type="entry name" value="SirB1_N"/>
</dbReference>
<name>A0AAW0QLV2_9PEZI</name>
<dbReference type="InterPro" id="IPR011722">
    <property type="entry name" value="Hemimethylated_DNA-bd_dom"/>
</dbReference>